<sequence>MEISGAAAVVTGAASGLGLATAERLLAAGAHVVLVDLPSSPGADVAARLGKRARFAAADVTDEESVAAALDTAAALGPLRVAVTCAGTAPAARVLGRAGPHPLDLFVRSVHVNLVGTFNVLRLAAERMAATVPVGEERGVLVTTASVAAFEGQVGQAAYAAAKGGVVGMTLPIARELAQVAVRVVAIAPGLFDTPMLAGLPQEARDSLGAQVPHPSRLGTPAEFADLVMAVVANPMLNGEVIRLDGAIRMAPR</sequence>
<keyword evidence="6" id="KW-1185">Reference proteome</keyword>
<proteinExistence type="inferred from homology"/>
<dbReference type="PANTHER" id="PTHR43658">
    <property type="entry name" value="SHORT-CHAIN DEHYDROGENASE/REDUCTASE"/>
    <property type="match status" value="1"/>
</dbReference>
<organism evidence="5 6">
    <name type="scientific">Pseudonocardia hierapolitana</name>
    <dbReference type="NCBI Taxonomy" id="1128676"/>
    <lineage>
        <taxon>Bacteria</taxon>
        <taxon>Bacillati</taxon>
        <taxon>Actinomycetota</taxon>
        <taxon>Actinomycetes</taxon>
        <taxon>Pseudonocardiales</taxon>
        <taxon>Pseudonocardiaceae</taxon>
        <taxon>Pseudonocardia</taxon>
    </lineage>
</organism>
<name>A0A561SRV7_9PSEU</name>
<evidence type="ECO:0000313" key="6">
    <source>
        <dbReference type="Proteomes" id="UP000321261"/>
    </source>
</evidence>
<accession>A0A561SRV7</accession>
<dbReference type="OrthoDB" id="9795647at2"/>
<reference evidence="5 6" key="1">
    <citation type="submission" date="2019-06" db="EMBL/GenBank/DDBJ databases">
        <title>Sequencing the genomes of 1000 actinobacteria strains.</title>
        <authorList>
            <person name="Klenk H.-P."/>
        </authorList>
    </citation>
    <scope>NUCLEOTIDE SEQUENCE [LARGE SCALE GENOMIC DNA]</scope>
    <source>
        <strain evidence="5 6">DSM 45671</strain>
    </source>
</reference>
<comment type="caution">
    <text evidence="5">The sequence shown here is derived from an EMBL/GenBank/DDBJ whole genome shotgun (WGS) entry which is preliminary data.</text>
</comment>
<evidence type="ECO:0000259" key="4">
    <source>
        <dbReference type="SMART" id="SM00822"/>
    </source>
</evidence>
<dbReference type="InterPro" id="IPR002347">
    <property type="entry name" value="SDR_fam"/>
</dbReference>
<evidence type="ECO:0000313" key="5">
    <source>
        <dbReference type="EMBL" id="TWF77608.1"/>
    </source>
</evidence>
<dbReference type="InterPro" id="IPR057326">
    <property type="entry name" value="KR_dom"/>
</dbReference>
<dbReference type="InterPro" id="IPR020904">
    <property type="entry name" value="Sc_DH/Rdtase_CS"/>
</dbReference>
<feature type="domain" description="Ketoreductase" evidence="4">
    <location>
        <begin position="6"/>
        <end position="190"/>
    </location>
</feature>
<dbReference type="Pfam" id="PF00106">
    <property type="entry name" value="adh_short"/>
    <property type="match status" value="1"/>
</dbReference>
<dbReference type="PANTHER" id="PTHR43658:SF8">
    <property type="entry name" value="17-BETA-HYDROXYSTEROID DEHYDROGENASE 14-RELATED"/>
    <property type="match status" value="1"/>
</dbReference>
<dbReference type="SUPFAM" id="SSF51735">
    <property type="entry name" value="NAD(P)-binding Rossmann-fold domains"/>
    <property type="match status" value="1"/>
</dbReference>
<dbReference type="Proteomes" id="UP000321261">
    <property type="component" value="Unassembled WGS sequence"/>
</dbReference>
<evidence type="ECO:0000256" key="3">
    <source>
        <dbReference type="RuleBase" id="RU000363"/>
    </source>
</evidence>
<dbReference type="GO" id="GO:0016491">
    <property type="term" value="F:oxidoreductase activity"/>
    <property type="evidence" value="ECO:0007669"/>
    <property type="project" value="UniProtKB-KW"/>
</dbReference>
<comment type="similarity">
    <text evidence="1 3">Belongs to the short-chain dehydrogenases/reductases (SDR) family.</text>
</comment>
<dbReference type="AlphaFoldDB" id="A0A561SRV7"/>
<dbReference type="PRINTS" id="PR00080">
    <property type="entry name" value="SDRFAMILY"/>
</dbReference>
<dbReference type="PROSITE" id="PS00061">
    <property type="entry name" value="ADH_SHORT"/>
    <property type="match status" value="1"/>
</dbReference>
<dbReference type="EMBL" id="VIWU01000001">
    <property type="protein sequence ID" value="TWF77608.1"/>
    <property type="molecule type" value="Genomic_DNA"/>
</dbReference>
<evidence type="ECO:0000256" key="2">
    <source>
        <dbReference type="ARBA" id="ARBA00023002"/>
    </source>
</evidence>
<dbReference type="FunFam" id="3.40.50.720:FF:000215">
    <property type="entry name" value="3-hydroxyacyl-CoA dehydrogenase type-2"/>
    <property type="match status" value="1"/>
</dbReference>
<dbReference type="PRINTS" id="PR00081">
    <property type="entry name" value="GDHRDH"/>
</dbReference>
<keyword evidence="2" id="KW-0560">Oxidoreductase</keyword>
<evidence type="ECO:0000256" key="1">
    <source>
        <dbReference type="ARBA" id="ARBA00006484"/>
    </source>
</evidence>
<dbReference type="SMART" id="SM00822">
    <property type="entry name" value="PKS_KR"/>
    <property type="match status" value="1"/>
</dbReference>
<dbReference type="InterPro" id="IPR036291">
    <property type="entry name" value="NAD(P)-bd_dom_sf"/>
</dbReference>
<dbReference type="RefSeq" id="WP_147256750.1">
    <property type="nucleotide sequence ID" value="NZ_VIWU01000001.1"/>
</dbReference>
<gene>
    <name evidence="5" type="ORF">FHX44_113520</name>
</gene>
<protein>
    <submittedName>
        <fullName evidence="5">NAD(P)-dependent dehydrogenase (Short-subunit alcohol dehydrogenase family)</fullName>
    </submittedName>
</protein>
<dbReference type="Gene3D" id="3.40.50.720">
    <property type="entry name" value="NAD(P)-binding Rossmann-like Domain"/>
    <property type="match status" value="1"/>
</dbReference>